<evidence type="ECO:0000313" key="2">
    <source>
        <dbReference type="EMBL" id="KAE8349914.1"/>
    </source>
</evidence>
<feature type="compositionally biased region" description="Polar residues" evidence="1">
    <location>
        <begin position="432"/>
        <end position="462"/>
    </location>
</feature>
<dbReference type="EMBL" id="ML739262">
    <property type="protein sequence ID" value="KAE8349914.1"/>
    <property type="molecule type" value="Genomic_DNA"/>
</dbReference>
<dbReference type="AlphaFoldDB" id="A0A5N6YWU3"/>
<feature type="compositionally biased region" description="Basic residues" evidence="1">
    <location>
        <begin position="14"/>
        <end position="26"/>
    </location>
</feature>
<dbReference type="OrthoDB" id="9975114at2759"/>
<organism evidence="2 3">
    <name type="scientific">Aspergillus coremiiformis</name>
    <dbReference type="NCBI Taxonomy" id="138285"/>
    <lineage>
        <taxon>Eukaryota</taxon>
        <taxon>Fungi</taxon>
        <taxon>Dikarya</taxon>
        <taxon>Ascomycota</taxon>
        <taxon>Pezizomycotina</taxon>
        <taxon>Eurotiomycetes</taxon>
        <taxon>Eurotiomycetidae</taxon>
        <taxon>Eurotiales</taxon>
        <taxon>Aspergillaceae</taxon>
        <taxon>Aspergillus</taxon>
        <taxon>Aspergillus subgen. Circumdati</taxon>
    </lineage>
</organism>
<feature type="region of interest" description="Disordered" evidence="1">
    <location>
        <begin position="117"/>
        <end position="142"/>
    </location>
</feature>
<feature type="region of interest" description="Disordered" evidence="1">
    <location>
        <begin position="1"/>
        <end position="97"/>
    </location>
</feature>
<evidence type="ECO:0000313" key="3">
    <source>
        <dbReference type="Proteomes" id="UP000327118"/>
    </source>
</evidence>
<name>A0A5N6YWU3_9EURO</name>
<keyword evidence="3" id="KW-1185">Reference proteome</keyword>
<proteinExistence type="predicted"/>
<evidence type="ECO:0000256" key="1">
    <source>
        <dbReference type="SAM" id="MobiDB-lite"/>
    </source>
</evidence>
<feature type="region of interest" description="Disordered" evidence="1">
    <location>
        <begin position="644"/>
        <end position="668"/>
    </location>
</feature>
<reference evidence="3" key="1">
    <citation type="submission" date="2019-04" db="EMBL/GenBank/DDBJ databases">
        <title>Friends and foes A comparative genomics studyof 23 Aspergillus species from section Flavi.</title>
        <authorList>
            <consortium name="DOE Joint Genome Institute"/>
            <person name="Kjaerbolling I."/>
            <person name="Vesth T."/>
            <person name="Frisvad J.C."/>
            <person name="Nybo J.L."/>
            <person name="Theobald S."/>
            <person name="Kildgaard S."/>
            <person name="Isbrandt T."/>
            <person name="Kuo A."/>
            <person name="Sato A."/>
            <person name="Lyhne E.K."/>
            <person name="Kogle M.E."/>
            <person name="Wiebenga A."/>
            <person name="Kun R.S."/>
            <person name="Lubbers R.J."/>
            <person name="Makela M.R."/>
            <person name="Barry K."/>
            <person name="Chovatia M."/>
            <person name="Clum A."/>
            <person name="Daum C."/>
            <person name="Haridas S."/>
            <person name="He G."/>
            <person name="LaButti K."/>
            <person name="Lipzen A."/>
            <person name="Mondo S."/>
            <person name="Riley R."/>
            <person name="Salamov A."/>
            <person name="Simmons B.A."/>
            <person name="Magnuson J.K."/>
            <person name="Henrissat B."/>
            <person name="Mortensen U.H."/>
            <person name="Larsen T.O."/>
            <person name="Devries R.P."/>
            <person name="Grigoriev I.V."/>
            <person name="Machida M."/>
            <person name="Baker S.E."/>
            <person name="Andersen M.R."/>
        </authorList>
    </citation>
    <scope>NUCLEOTIDE SEQUENCE [LARGE SCALE GENOMIC DNA]</scope>
    <source>
        <strain evidence="3">CBS 553.77</strain>
    </source>
</reference>
<gene>
    <name evidence="2" type="ORF">BDV28DRAFT_160069</name>
</gene>
<accession>A0A5N6YWU3</accession>
<feature type="compositionally biased region" description="Polar residues" evidence="1">
    <location>
        <begin position="392"/>
        <end position="401"/>
    </location>
</feature>
<feature type="compositionally biased region" description="Polar residues" evidence="1">
    <location>
        <begin position="481"/>
        <end position="494"/>
    </location>
</feature>
<sequence length="770" mass="84661">MSLAMSLGATDRLRRSKSSRSIRKSHQTSASGESFDADLARQHATVAASLAMRRSTERSSTDSQRSYNRLGGPGNMAVPPRRHRPSGGTEDSDNVSTVTMPHSRLSMANDLENKNNEQLSPAALPPISEFGGLDGRNSSLPSSYRRLRKSRSMFTTGQRYSRISYGVPSRLYDSPRNVISQGKARSLSSSIKRGIKRVLGLSKSAAENNQAPVSPMDPKRCQNPATVFKEDGDCSTESDGNPVCIDRLADSHRPQTIPSTRSSESLATSRSRVTSWADSTVANTIVTRKAGEQGHLSIIDERGGSRLNLSLLTPSNSPRRECSSTAEPGLPERSIDSQRLYAALMRRIGQNCAQDPEEEIVLGQVREHRAIPTRASSLYPRSSRQTIRRVLSNDSITSPGSYATAPGGPVTPQKRPTMLGVPNTPEDDAQSIIATRSQSLDASDSPSIYSRTTSGNSPTIENRNAVLGSPEKDEPGVATIYESQRSAYSSPKRTTGSRDPEVQSRPSADWQQWMQSQMARIENFTPTGEHYREEAEIYGDAANVLRRFPSRNIQDDNGTLESQLDDPDHGYHFARRESTCKIGMGSNFSRPFGRSPSVRTMVTVCKEQTSGAAALSSIPISVSPNNSGQPFSVSRIRARGDQYATSPMHSRPINRHWMPETPTPKRDAREMSQRLTLSGKYGGSSAKWSPAQETRALPFRSVRHRDSTRPTNENLRADNRLCDSKEPYPLSQDTYVPISSKRMVEMFLNSRRRQMGTEMSDGSAPDGAFL</sequence>
<dbReference type="Proteomes" id="UP000327118">
    <property type="component" value="Unassembled WGS sequence"/>
</dbReference>
<feature type="region of interest" description="Disordered" evidence="1">
    <location>
        <begin position="392"/>
        <end position="508"/>
    </location>
</feature>
<protein>
    <submittedName>
        <fullName evidence="2">Uncharacterized protein</fullName>
    </submittedName>
</protein>